<dbReference type="Pfam" id="PF00059">
    <property type="entry name" value="Lectin_C"/>
    <property type="match status" value="1"/>
</dbReference>
<dbReference type="AlphaFoldDB" id="A0A3Q0RBY4"/>
<evidence type="ECO:0000313" key="4">
    <source>
        <dbReference type="Ensembl" id="ENSACIP00000008116.1"/>
    </source>
</evidence>
<sequence>IGKFTYLTFLLTLHTQQNTPMCLPGWRRFKSGCYQLSSTSNTWEFARQDCEGSGAHLVILTDKAEEVFVIYVHINFSCAEKFWIGLKAEDTSDTCVCTWTWVDGSSLCFDHLVKSSLESCFCSNKFRRISQHFKIFCQVFIYFFRYLN</sequence>
<evidence type="ECO:0000256" key="2">
    <source>
        <dbReference type="ARBA" id="ARBA00023157"/>
    </source>
</evidence>
<dbReference type="GO" id="GO:0038023">
    <property type="term" value="F:signaling receptor activity"/>
    <property type="evidence" value="ECO:0007669"/>
    <property type="project" value="TreeGrafter"/>
</dbReference>
<accession>A0A3Q0RBY4</accession>
<dbReference type="Proteomes" id="UP000261340">
    <property type="component" value="Unplaced"/>
</dbReference>
<dbReference type="SMART" id="SM00034">
    <property type="entry name" value="CLECT"/>
    <property type="match status" value="1"/>
</dbReference>
<protein>
    <recommendedName>
        <fullName evidence="3">C-type lectin domain-containing protein</fullName>
    </recommendedName>
</protein>
<dbReference type="PANTHER" id="PTHR46784">
    <property type="entry name" value="KILLER CELL LECTIN-LIKE RECEPTOR SUBFAMILY B MEMBER 1"/>
    <property type="match status" value="1"/>
</dbReference>
<keyword evidence="2" id="KW-1015">Disulfide bond</keyword>
<evidence type="ECO:0000259" key="3">
    <source>
        <dbReference type="PROSITE" id="PS50041"/>
    </source>
</evidence>
<keyword evidence="1" id="KW-0812">Transmembrane</keyword>
<dbReference type="InterPro" id="IPR001304">
    <property type="entry name" value="C-type_lectin-like"/>
</dbReference>
<dbReference type="GO" id="GO:0005886">
    <property type="term" value="C:plasma membrane"/>
    <property type="evidence" value="ECO:0007669"/>
    <property type="project" value="TreeGrafter"/>
</dbReference>
<reference evidence="4" key="2">
    <citation type="submission" date="2025-09" db="UniProtKB">
        <authorList>
            <consortium name="Ensembl"/>
        </authorList>
    </citation>
    <scope>IDENTIFICATION</scope>
</reference>
<dbReference type="InterPro" id="IPR016187">
    <property type="entry name" value="CTDL_fold"/>
</dbReference>
<dbReference type="Gene3D" id="3.10.100.10">
    <property type="entry name" value="Mannose-Binding Protein A, subunit A"/>
    <property type="match status" value="1"/>
</dbReference>
<dbReference type="PANTHER" id="PTHR46784:SF1">
    <property type="entry name" value="KILLER CELL LECTIN-LIKE RECEPTOR SUBFAMILY B MEMBER 1"/>
    <property type="match status" value="1"/>
</dbReference>
<evidence type="ECO:0000256" key="1">
    <source>
        <dbReference type="ARBA" id="ARBA00022989"/>
    </source>
</evidence>
<feature type="domain" description="C-type lectin" evidence="3">
    <location>
        <begin position="29"/>
        <end position="120"/>
    </location>
</feature>
<dbReference type="GO" id="GO:0042269">
    <property type="term" value="P:regulation of natural killer cell mediated cytotoxicity"/>
    <property type="evidence" value="ECO:0007669"/>
    <property type="project" value="TreeGrafter"/>
</dbReference>
<dbReference type="GeneTree" id="ENSGT00940000174998"/>
<dbReference type="Ensembl" id="ENSACIT00000008357.1">
    <property type="protein sequence ID" value="ENSACIP00000008116.1"/>
    <property type="gene ID" value="ENSACIG00000006288.1"/>
</dbReference>
<evidence type="ECO:0000313" key="5">
    <source>
        <dbReference type="Proteomes" id="UP000261340"/>
    </source>
</evidence>
<keyword evidence="1" id="KW-0472">Membrane</keyword>
<keyword evidence="1" id="KW-1133">Transmembrane helix</keyword>
<organism evidence="4 5">
    <name type="scientific">Amphilophus citrinellus</name>
    <name type="common">Midas cichlid</name>
    <name type="synonym">Cichlasoma citrinellum</name>
    <dbReference type="NCBI Taxonomy" id="61819"/>
    <lineage>
        <taxon>Eukaryota</taxon>
        <taxon>Metazoa</taxon>
        <taxon>Chordata</taxon>
        <taxon>Craniata</taxon>
        <taxon>Vertebrata</taxon>
        <taxon>Euteleostomi</taxon>
        <taxon>Actinopterygii</taxon>
        <taxon>Neopterygii</taxon>
        <taxon>Teleostei</taxon>
        <taxon>Neoteleostei</taxon>
        <taxon>Acanthomorphata</taxon>
        <taxon>Ovalentaria</taxon>
        <taxon>Cichlomorphae</taxon>
        <taxon>Cichliformes</taxon>
        <taxon>Cichlidae</taxon>
        <taxon>New World cichlids</taxon>
        <taxon>Cichlasomatinae</taxon>
        <taxon>Heroini</taxon>
        <taxon>Amphilophus</taxon>
    </lineage>
</organism>
<name>A0A3Q0RBY4_AMPCI</name>
<reference evidence="4" key="1">
    <citation type="submission" date="2025-08" db="UniProtKB">
        <authorList>
            <consortium name="Ensembl"/>
        </authorList>
    </citation>
    <scope>IDENTIFICATION</scope>
</reference>
<proteinExistence type="predicted"/>
<keyword evidence="5" id="KW-1185">Reference proteome</keyword>
<dbReference type="SUPFAM" id="SSF56436">
    <property type="entry name" value="C-type lectin-like"/>
    <property type="match status" value="1"/>
</dbReference>
<dbReference type="InterPro" id="IPR016186">
    <property type="entry name" value="C-type_lectin-like/link_sf"/>
</dbReference>
<dbReference type="PROSITE" id="PS50041">
    <property type="entry name" value="C_TYPE_LECTIN_2"/>
    <property type="match status" value="1"/>
</dbReference>
<dbReference type="InterPro" id="IPR051527">
    <property type="entry name" value="KLR_subfamily_B"/>
</dbReference>
<dbReference type="GO" id="GO:0009986">
    <property type="term" value="C:cell surface"/>
    <property type="evidence" value="ECO:0007669"/>
    <property type="project" value="TreeGrafter"/>
</dbReference>